<evidence type="ECO:0000256" key="25">
    <source>
        <dbReference type="ARBA" id="ARBA00023163"/>
    </source>
</evidence>
<evidence type="ECO:0000256" key="28">
    <source>
        <dbReference type="ARBA" id="ARBA00040165"/>
    </source>
</evidence>
<comment type="subcellular location">
    <subcellularLocation>
        <location evidence="3">Cytoplasm</location>
    </subcellularLocation>
    <subcellularLocation>
        <location evidence="2">Endoplasmic reticulum membrane</location>
        <topology evidence="2">Peripheral membrane protein</topology>
    </subcellularLocation>
    <subcellularLocation>
        <location evidence="4">Endoplasmic reticulum membrane</location>
        <topology evidence="4">Single-pass type II membrane protein</topology>
    </subcellularLocation>
    <subcellularLocation>
        <location evidence="1">Nucleus</location>
    </subcellularLocation>
</comment>
<keyword evidence="24" id="KW-0010">Activator</keyword>
<feature type="compositionally biased region" description="Low complexity" evidence="29">
    <location>
        <begin position="42"/>
        <end position="56"/>
    </location>
</feature>
<dbReference type="Ensembl" id="ENSPLAT00000011959.1">
    <property type="protein sequence ID" value="ENSPLAP00000003088.1"/>
    <property type="gene ID" value="ENSPLAG00000004596.1"/>
</dbReference>
<keyword evidence="15" id="KW-0256">Endoplasmic reticulum</keyword>
<keyword evidence="25" id="KW-0804">Transcription</keyword>
<evidence type="ECO:0000256" key="17">
    <source>
        <dbReference type="ARBA" id="ARBA00022968"/>
    </source>
</evidence>
<dbReference type="InterPro" id="IPR004827">
    <property type="entry name" value="bZIP"/>
</dbReference>
<dbReference type="GO" id="GO:0005634">
    <property type="term" value="C:nucleus"/>
    <property type="evidence" value="ECO:0007669"/>
    <property type="project" value="UniProtKB-SubCell"/>
</dbReference>
<dbReference type="GO" id="GO:0005789">
    <property type="term" value="C:endoplasmic reticulum membrane"/>
    <property type="evidence" value="ECO:0007669"/>
    <property type="project" value="UniProtKB-SubCell"/>
</dbReference>
<dbReference type="GO" id="GO:0007517">
    <property type="term" value="P:muscle organ development"/>
    <property type="evidence" value="ECO:0007669"/>
    <property type="project" value="UniProtKB-KW"/>
</dbReference>
<evidence type="ECO:0000256" key="14">
    <source>
        <dbReference type="ARBA" id="ARBA00022782"/>
    </source>
</evidence>
<evidence type="ECO:0000256" key="18">
    <source>
        <dbReference type="ARBA" id="ARBA00022989"/>
    </source>
</evidence>
<keyword evidence="32" id="KW-1185">Reference proteome</keyword>
<keyword evidence="14" id="KW-0221">Differentiation</keyword>
<keyword evidence="6" id="KW-0217">Developmental protein</keyword>
<evidence type="ECO:0000256" key="4">
    <source>
        <dbReference type="ARBA" id="ARBA00004648"/>
    </source>
</evidence>
<evidence type="ECO:0000256" key="16">
    <source>
        <dbReference type="ARBA" id="ARBA00022843"/>
    </source>
</evidence>
<evidence type="ECO:0000313" key="32">
    <source>
        <dbReference type="Proteomes" id="UP000261500"/>
    </source>
</evidence>
<evidence type="ECO:0000256" key="13">
    <source>
        <dbReference type="ARBA" id="ARBA00022703"/>
    </source>
</evidence>
<keyword evidence="22" id="KW-0238">DNA-binding</keyword>
<dbReference type="SMART" id="SM00338">
    <property type="entry name" value="BRLZ"/>
    <property type="match status" value="1"/>
</dbReference>
<dbReference type="GO" id="GO:0043066">
    <property type="term" value="P:negative regulation of apoptotic process"/>
    <property type="evidence" value="ECO:0007669"/>
    <property type="project" value="UniProtKB-ARBA"/>
</dbReference>
<protein>
    <recommendedName>
        <fullName evidence="28">X-box-binding protein 1</fullName>
    </recommendedName>
</protein>
<evidence type="ECO:0000256" key="21">
    <source>
        <dbReference type="ARBA" id="ARBA00023016"/>
    </source>
</evidence>
<dbReference type="GO" id="GO:0000977">
    <property type="term" value="F:RNA polymerase II transcription regulatory region sequence-specific DNA binding"/>
    <property type="evidence" value="ECO:0007669"/>
    <property type="project" value="TreeGrafter"/>
</dbReference>
<reference evidence="31" key="2">
    <citation type="submission" date="2025-09" db="UniProtKB">
        <authorList>
            <consortium name="Ensembl"/>
        </authorList>
    </citation>
    <scope>IDENTIFICATION</scope>
</reference>
<evidence type="ECO:0000256" key="20">
    <source>
        <dbReference type="ARBA" id="ARBA00023015"/>
    </source>
</evidence>
<keyword evidence="10" id="KW-0037">Angiogenesis</keyword>
<evidence type="ECO:0000256" key="1">
    <source>
        <dbReference type="ARBA" id="ARBA00004123"/>
    </source>
</evidence>
<evidence type="ECO:0000256" key="19">
    <source>
        <dbReference type="ARBA" id="ARBA00022990"/>
    </source>
</evidence>
<dbReference type="PANTHER" id="PTHR46542">
    <property type="entry name" value="X-BOX BINDING PROTEIN 1"/>
    <property type="match status" value="1"/>
</dbReference>
<evidence type="ECO:0000256" key="12">
    <source>
        <dbReference type="ARBA" id="ARBA00022692"/>
    </source>
</evidence>
<accession>A0A3B3TR65</accession>
<proteinExistence type="inferred from homology"/>
<dbReference type="PROSITE" id="PS50217">
    <property type="entry name" value="BZIP"/>
    <property type="match status" value="1"/>
</dbReference>
<dbReference type="Gene3D" id="1.20.5.170">
    <property type="match status" value="1"/>
</dbReference>
<keyword evidence="23" id="KW-0472">Membrane</keyword>
<dbReference type="GO" id="GO:0030154">
    <property type="term" value="P:cell differentiation"/>
    <property type="evidence" value="ECO:0007669"/>
    <property type="project" value="UniProtKB-KW"/>
</dbReference>
<dbReference type="CDD" id="cd14691">
    <property type="entry name" value="bZIP_XBP1"/>
    <property type="match status" value="1"/>
</dbReference>
<keyword evidence="20" id="KW-0805">Transcription regulation</keyword>
<dbReference type="SUPFAM" id="SSF57959">
    <property type="entry name" value="Leucine zipper domain"/>
    <property type="match status" value="1"/>
</dbReference>
<dbReference type="PANTHER" id="PTHR46542:SF1">
    <property type="entry name" value="X-BOX BINDING PROTEIN 1"/>
    <property type="match status" value="1"/>
</dbReference>
<keyword evidence="8" id="KW-0517">Myogenesis</keyword>
<dbReference type="AlphaFoldDB" id="A0A3B3TR65"/>
<keyword evidence="19" id="KW-0007">Acetylation</keyword>
<keyword evidence="13" id="KW-0053">Apoptosis</keyword>
<keyword evidence="18" id="KW-1133">Transmembrane helix</keyword>
<dbReference type="FunFam" id="1.20.5.170:FF:000049">
    <property type="entry name" value="X-box binding protein 1"/>
    <property type="match status" value="1"/>
</dbReference>
<dbReference type="GO" id="GO:0000981">
    <property type="term" value="F:DNA-binding transcription factor activity, RNA polymerase II-specific"/>
    <property type="evidence" value="ECO:0007669"/>
    <property type="project" value="TreeGrafter"/>
</dbReference>
<feature type="region of interest" description="Disordered" evidence="29">
    <location>
        <begin position="42"/>
        <end position="70"/>
    </location>
</feature>
<comment type="similarity">
    <text evidence="5">Belongs to the bZIP family.</text>
</comment>
<keyword evidence="9" id="KW-0597">Phosphoprotein</keyword>
<evidence type="ECO:0000256" key="3">
    <source>
        <dbReference type="ARBA" id="ARBA00004496"/>
    </source>
</evidence>
<dbReference type="GO" id="GO:0001525">
    <property type="term" value="P:angiogenesis"/>
    <property type="evidence" value="ECO:0007669"/>
    <property type="project" value="UniProtKB-KW"/>
</dbReference>
<sequence>MVVVTAGAGSHKVLLISGKQSGSSSGSQTAYSRQISLVLPSAASQVSSDSDSNTSVGPPVRKRQRLTHLSPEEKALRRKLKNRVAAQTARDRKKAKMGELEQQVVELELENQKLHIENRMLREKTSGLLTENEELRQRLGLDTLESKTKVQALLSTGNDAGLGVGSSESAALRLPPKSEDFSMDTDCLDSTDNESDLLLGILDILDPELFLKSCEQECPEPQVLLVGGEHPVPAAPPAPLGAPSVKLETLNELIHFDHIYTKPVEEVSSEQCSDLESGSNESDEASFTDAVVVVGEETVDVKDEPEEVVIPTCNTVSQVDGPFPGTSSPALGTLEKEACLADTYSDSGYERSPSPFSDMSSPLCSHSSWDDMFASELFPQLISV</sequence>
<evidence type="ECO:0000256" key="15">
    <source>
        <dbReference type="ARBA" id="ARBA00022824"/>
    </source>
</evidence>
<evidence type="ECO:0000313" key="31">
    <source>
        <dbReference type="Ensembl" id="ENSPLAP00000003088.1"/>
    </source>
</evidence>
<dbReference type="Pfam" id="PF00170">
    <property type="entry name" value="bZIP_1"/>
    <property type="match status" value="1"/>
</dbReference>
<evidence type="ECO:0000256" key="2">
    <source>
        <dbReference type="ARBA" id="ARBA00004406"/>
    </source>
</evidence>
<keyword evidence="17" id="KW-0735">Signal-anchor</keyword>
<dbReference type="GO" id="GO:0006915">
    <property type="term" value="P:apoptotic process"/>
    <property type="evidence" value="ECO:0007669"/>
    <property type="project" value="UniProtKB-KW"/>
</dbReference>
<evidence type="ECO:0000256" key="10">
    <source>
        <dbReference type="ARBA" id="ARBA00022657"/>
    </source>
</evidence>
<evidence type="ECO:0000256" key="22">
    <source>
        <dbReference type="ARBA" id="ARBA00023125"/>
    </source>
</evidence>
<organism evidence="31 32">
    <name type="scientific">Poecilia latipinna</name>
    <name type="common">sailfin molly</name>
    <dbReference type="NCBI Taxonomy" id="48699"/>
    <lineage>
        <taxon>Eukaryota</taxon>
        <taxon>Metazoa</taxon>
        <taxon>Chordata</taxon>
        <taxon>Craniata</taxon>
        <taxon>Vertebrata</taxon>
        <taxon>Euteleostomi</taxon>
        <taxon>Actinopterygii</taxon>
        <taxon>Neopterygii</taxon>
        <taxon>Teleostei</taxon>
        <taxon>Neoteleostei</taxon>
        <taxon>Acanthomorphata</taxon>
        <taxon>Ovalentaria</taxon>
        <taxon>Atherinomorphae</taxon>
        <taxon>Cyprinodontiformes</taxon>
        <taxon>Poeciliidae</taxon>
        <taxon>Poeciliinae</taxon>
        <taxon>Poecilia</taxon>
    </lineage>
</organism>
<evidence type="ECO:0000256" key="8">
    <source>
        <dbReference type="ARBA" id="ARBA00022541"/>
    </source>
</evidence>
<name>A0A3B3TR65_9TELE</name>
<keyword evidence="7" id="KW-0963">Cytoplasm</keyword>
<evidence type="ECO:0000256" key="6">
    <source>
        <dbReference type="ARBA" id="ARBA00022473"/>
    </source>
</evidence>
<keyword evidence="27" id="KW-0539">Nucleus</keyword>
<evidence type="ECO:0000256" key="27">
    <source>
        <dbReference type="ARBA" id="ARBA00023242"/>
    </source>
</evidence>
<evidence type="ECO:0000256" key="23">
    <source>
        <dbReference type="ARBA" id="ARBA00023136"/>
    </source>
</evidence>
<evidence type="ECO:0000256" key="11">
    <source>
        <dbReference type="ARBA" id="ARBA00022685"/>
    </source>
</evidence>
<dbReference type="Proteomes" id="UP000261500">
    <property type="component" value="Unplaced"/>
</dbReference>
<keyword evidence="21" id="KW-0346">Stress response</keyword>
<evidence type="ECO:0000259" key="30">
    <source>
        <dbReference type="PROSITE" id="PS50217"/>
    </source>
</evidence>
<evidence type="ECO:0000256" key="29">
    <source>
        <dbReference type="SAM" id="MobiDB-lite"/>
    </source>
</evidence>
<dbReference type="GO" id="GO:0030968">
    <property type="term" value="P:endoplasmic reticulum unfolded protein response"/>
    <property type="evidence" value="ECO:0007669"/>
    <property type="project" value="UniProtKB-ARBA"/>
</dbReference>
<dbReference type="InterPro" id="IPR046347">
    <property type="entry name" value="bZIP_sf"/>
</dbReference>
<evidence type="ECO:0000256" key="26">
    <source>
        <dbReference type="ARBA" id="ARBA00023230"/>
    </source>
</evidence>
<evidence type="ECO:0000256" key="7">
    <source>
        <dbReference type="ARBA" id="ARBA00022490"/>
    </source>
</evidence>
<evidence type="ECO:0000256" key="9">
    <source>
        <dbReference type="ARBA" id="ARBA00022553"/>
    </source>
</evidence>
<evidence type="ECO:0000256" key="24">
    <source>
        <dbReference type="ARBA" id="ARBA00023159"/>
    </source>
</evidence>
<reference evidence="31" key="1">
    <citation type="submission" date="2025-08" db="UniProtKB">
        <authorList>
            <consortium name="Ensembl"/>
        </authorList>
    </citation>
    <scope>IDENTIFICATION</scope>
</reference>
<keyword evidence="26" id="KW-0834">Unfolded protein response</keyword>
<keyword evidence="12" id="KW-0812">Transmembrane</keyword>
<evidence type="ECO:0000256" key="5">
    <source>
        <dbReference type="ARBA" id="ARBA00007163"/>
    </source>
</evidence>
<keyword evidence="16" id="KW-0832">Ubl conjugation</keyword>
<dbReference type="InterPro" id="IPR052470">
    <property type="entry name" value="ER_Stress-Reg_TF"/>
</dbReference>
<dbReference type="PROSITE" id="PS00036">
    <property type="entry name" value="BZIP_BASIC"/>
    <property type="match status" value="1"/>
</dbReference>
<dbReference type="STRING" id="48699.ENSPLAP00000003088"/>
<feature type="domain" description="BZIP" evidence="30">
    <location>
        <begin position="72"/>
        <end position="135"/>
    </location>
</feature>
<dbReference type="GeneTree" id="ENSGT00390000017751"/>
<feature type="region of interest" description="Disordered" evidence="29">
    <location>
        <begin position="76"/>
        <end position="95"/>
    </location>
</feature>
<keyword evidence="11" id="KW-0165">Cleavage on pair of basic residues</keyword>